<dbReference type="Proteomes" id="UP001157006">
    <property type="component" value="Chromosome 2"/>
</dbReference>
<sequence length="130" mass="14038">MLSLNTSCTCFGVSTATRAFQFQFRTSPSLFSLSSNNNYKFRSVIARAVSGFSDESNPNGEPKSNYAGVRLEEIVDGGIESGKLRLDSWISSRINGISRARVQSSIKAGLVHVNGNVVDKVNSISIQSVT</sequence>
<dbReference type="InterPro" id="IPR002942">
    <property type="entry name" value="S4_RNA-bd"/>
</dbReference>
<evidence type="ECO:0000313" key="3">
    <source>
        <dbReference type="EMBL" id="CAI8600145.1"/>
    </source>
</evidence>
<evidence type="ECO:0000256" key="1">
    <source>
        <dbReference type="PROSITE-ProRule" id="PRU00182"/>
    </source>
</evidence>
<dbReference type="EMBL" id="OX451737">
    <property type="protein sequence ID" value="CAI8600145.1"/>
    <property type="molecule type" value="Genomic_DNA"/>
</dbReference>
<dbReference type="SUPFAM" id="SSF55174">
    <property type="entry name" value="Alpha-L RNA-binding motif"/>
    <property type="match status" value="1"/>
</dbReference>
<accession>A0AAV0ZNJ4</accession>
<organism evidence="3 4">
    <name type="scientific">Vicia faba</name>
    <name type="common">Broad bean</name>
    <name type="synonym">Faba vulgaris</name>
    <dbReference type="NCBI Taxonomy" id="3906"/>
    <lineage>
        <taxon>Eukaryota</taxon>
        <taxon>Viridiplantae</taxon>
        <taxon>Streptophyta</taxon>
        <taxon>Embryophyta</taxon>
        <taxon>Tracheophyta</taxon>
        <taxon>Spermatophyta</taxon>
        <taxon>Magnoliopsida</taxon>
        <taxon>eudicotyledons</taxon>
        <taxon>Gunneridae</taxon>
        <taxon>Pentapetalae</taxon>
        <taxon>rosids</taxon>
        <taxon>fabids</taxon>
        <taxon>Fabales</taxon>
        <taxon>Fabaceae</taxon>
        <taxon>Papilionoideae</taxon>
        <taxon>50 kb inversion clade</taxon>
        <taxon>NPAAA clade</taxon>
        <taxon>Hologalegina</taxon>
        <taxon>IRL clade</taxon>
        <taxon>Fabeae</taxon>
        <taxon>Vicia</taxon>
    </lineage>
</organism>
<dbReference type="Pfam" id="PF01479">
    <property type="entry name" value="S4"/>
    <property type="match status" value="1"/>
</dbReference>
<dbReference type="CDD" id="cd00165">
    <property type="entry name" value="S4"/>
    <property type="match status" value="1"/>
</dbReference>
<dbReference type="InterPro" id="IPR036986">
    <property type="entry name" value="S4_RNA-bd_sf"/>
</dbReference>
<name>A0AAV0ZNJ4_VICFA</name>
<reference evidence="3 4" key="1">
    <citation type="submission" date="2023-01" db="EMBL/GenBank/DDBJ databases">
        <authorList>
            <person name="Kreplak J."/>
        </authorList>
    </citation>
    <scope>NUCLEOTIDE SEQUENCE [LARGE SCALE GENOMIC DNA]</scope>
</reference>
<dbReference type="GO" id="GO:0003723">
    <property type="term" value="F:RNA binding"/>
    <property type="evidence" value="ECO:0007669"/>
    <property type="project" value="UniProtKB-KW"/>
</dbReference>
<proteinExistence type="predicted"/>
<gene>
    <name evidence="3" type="ORF">VFH_II208200</name>
</gene>
<dbReference type="Gene3D" id="3.10.290.10">
    <property type="entry name" value="RNA-binding S4 domain"/>
    <property type="match status" value="1"/>
</dbReference>
<evidence type="ECO:0000313" key="4">
    <source>
        <dbReference type="Proteomes" id="UP001157006"/>
    </source>
</evidence>
<keyword evidence="1" id="KW-0694">RNA-binding</keyword>
<protein>
    <recommendedName>
        <fullName evidence="2">RNA-binding S4 domain-containing protein</fullName>
    </recommendedName>
</protein>
<dbReference type="AlphaFoldDB" id="A0AAV0ZNJ4"/>
<evidence type="ECO:0000259" key="2">
    <source>
        <dbReference type="Pfam" id="PF01479"/>
    </source>
</evidence>
<feature type="domain" description="RNA-binding S4" evidence="2">
    <location>
        <begin position="85"/>
        <end position="122"/>
    </location>
</feature>
<keyword evidence="4" id="KW-1185">Reference proteome</keyword>
<dbReference type="PROSITE" id="PS50889">
    <property type="entry name" value="S4"/>
    <property type="match status" value="1"/>
</dbReference>